<accession>A0A3M7R633</accession>
<evidence type="ECO:0000259" key="3">
    <source>
        <dbReference type="Pfam" id="PF13193"/>
    </source>
</evidence>
<dbReference type="PANTHER" id="PTHR43201">
    <property type="entry name" value="ACYL-COA SYNTHETASE"/>
    <property type="match status" value="1"/>
</dbReference>
<dbReference type="OrthoDB" id="2962993at2759"/>
<dbReference type="GO" id="GO:0031956">
    <property type="term" value="F:medium-chain fatty acid-CoA ligase activity"/>
    <property type="evidence" value="ECO:0007669"/>
    <property type="project" value="TreeGrafter"/>
</dbReference>
<dbReference type="InterPro" id="IPR025110">
    <property type="entry name" value="AMP-bd_C"/>
</dbReference>
<dbReference type="InterPro" id="IPR042099">
    <property type="entry name" value="ANL_N_sf"/>
</dbReference>
<evidence type="ECO:0000313" key="4">
    <source>
        <dbReference type="EMBL" id="RNA18844.1"/>
    </source>
</evidence>
<dbReference type="InterPro" id="IPR000873">
    <property type="entry name" value="AMP-dep_synth/lig_dom"/>
</dbReference>
<dbReference type="AlphaFoldDB" id="A0A3M7R633"/>
<protein>
    <submittedName>
        <fullName evidence="4">Acyl-synthetase family member mitochondrial</fullName>
    </submittedName>
</protein>
<evidence type="ECO:0000259" key="2">
    <source>
        <dbReference type="Pfam" id="PF00501"/>
    </source>
</evidence>
<dbReference type="Pfam" id="PF13193">
    <property type="entry name" value="AMP-binding_C"/>
    <property type="match status" value="1"/>
</dbReference>
<comment type="caution">
    <text evidence="4">The sequence shown here is derived from an EMBL/GenBank/DDBJ whole genome shotgun (WGS) entry which is preliminary data.</text>
</comment>
<proteinExistence type="inferred from homology"/>
<feature type="domain" description="AMP-dependent synthetase/ligase" evidence="2">
    <location>
        <begin position="25"/>
        <end position="423"/>
    </location>
</feature>
<dbReference type="Gene3D" id="3.40.50.12780">
    <property type="entry name" value="N-terminal domain of ligase-like"/>
    <property type="match status" value="1"/>
</dbReference>
<dbReference type="PROSITE" id="PS00455">
    <property type="entry name" value="AMP_BINDING"/>
    <property type="match status" value="1"/>
</dbReference>
<dbReference type="InterPro" id="IPR020845">
    <property type="entry name" value="AMP-binding_CS"/>
</dbReference>
<dbReference type="Pfam" id="PF00501">
    <property type="entry name" value="AMP-binding"/>
    <property type="match status" value="1"/>
</dbReference>
<dbReference type="SUPFAM" id="SSF56801">
    <property type="entry name" value="Acetyl-CoA synthetase-like"/>
    <property type="match status" value="1"/>
</dbReference>
<dbReference type="GO" id="GO:0006631">
    <property type="term" value="P:fatty acid metabolic process"/>
    <property type="evidence" value="ECO:0007669"/>
    <property type="project" value="TreeGrafter"/>
</dbReference>
<name>A0A3M7R633_BRAPC</name>
<keyword evidence="5" id="KW-1185">Reference proteome</keyword>
<gene>
    <name evidence="4" type="ORF">BpHYR1_023914</name>
</gene>
<feature type="domain" description="AMP-binding enzyme C-terminal" evidence="3">
    <location>
        <begin position="477"/>
        <end position="553"/>
    </location>
</feature>
<dbReference type="Gene3D" id="3.30.300.30">
    <property type="match status" value="1"/>
</dbReference>
<organism evidence="4 5">
    <name type="scientific">Brachionus plicatilis</name>
    <name type="common">Marine rotifer</name>
    <name type="synonym">Brachionus muelleri</name>
    <dbReference type="NCBI Taxonomy" id="10195"/>
    <lineage>
        <taxon>Eukaryota</taxon>
        <taxon>Metazoa</taxon>
        <taxon>Spiralia</taxon>
        <taxon>Gnathifera</taxon>
        <taxon>Rotifera</taxon>
        <taxon>Eurotatoria</taxon>
        <taxon>Monogononta</taxon>
        <taxon>Pseudotrocha</taxon>
        <taxon>Ploima</taxon>
        <taxon>Brachionidae</taxon>
        <taxon>Brachionus</taxon>
    </lineage>
</organism>
<evidence type="ECO:0000313" key="5">
    <source>
        <dbReference type="Proteomes" id="UP000276133"/>
    </source>
</evidence>
<dbReference type="EMBL" id="REGN01004166">
    <property type="protein sequence ID" value="RNA18844.1"/>
    <property type="molecule type" value="Genomic_DNA"/>
</dbReference>
<dbReference type="PANTHER" id="PTHR43201:SF8">
    <property type="entry name" value="ACYL-COA SYNTHETASE FAMILY MEMBER 3"/>
    <property type="match status" value="1"/>
</dbReference>
<dbReference type="Proteomes" id="UP000276133">
    <property type="component" value="Unassembled WGS sequence"/>
</dbReference>
<dbReference type="STRING" id="10195.A0A3M7R633"/>
<comment type="similarity">
    <text evidence="1">Belongs to the ATP-dependent AMP-binding enzyme family.</text>
</comment>
<evidence type="ECO:0000256" key="1">
    <source>
        <dbReference type="ARBA" id="ARBA00006432"/>
    </source>
</evidence>
<dbReference type="InterPro" id="IPR045851">
    <property type="entry name" value="AMP-bd_C_sf"/>
</dbReference>
<sequence>MFSIKKYLVPITKFTRCFSSKSAFHSPSDKIFLNDKYSKFSFNQVYNLSNVLSKNLLDQHKKSDLNGEKIAVLCSNNYTYLISCLAVWMSNGVPLGINKNYPINLIEYFINDSKCKLVINGTSDHEPNQTELNNLLDNNKIINFHLNESSFFKQTSHPIVANSFQKIQNLLDLEEMKQKEGVILYTSGTSGPPKGVVLTRYNILRTIQTLVEAWQISPNDSLLHVLPLNHVHGLIYCLLTYLYAGCHVDMLPKFEPLAVWEKLLNPNNNINSFMAVPTIYVQLVNYYLNNEAIRKKYPTNYIKDVFKSKIRLVVSGSAPLNVKTHREWNEITGYNILERYGMTEIGLGLSNPFVETEDRKRVAGAVGRPFGNTNVRIVEPNDTLDSKHVLVESGPDFDKIFDQSKSLFGELQIKGDMVFKKYLNKPEQTKETFSDDGWFKTGDTAEFLKDEKIYKLIGRTSVDVIKSGGYKISALDIEKELLGHDLIDDVTVIGLQDPVWGQKVFALIVLKEAFQQQFCADEFKKWCKQRLPKQSVPKAVKVIEKMPRNQLGKVNKKELIKIYEKENG</sequence>
<reference evidence="4 5" key="1">
    <citation type="journal article" date="2018" name="Sci. Rep.">
        <title>Genomic signatures of local adaptation to the degree of environmental predictability in rotifers.</title>
        <authorList>
            <person name="Franch-Gras L."/>
            <person name="Hahn C."/>
            <person name="Garcia-Roger E.M."/>
            <person name="Carmona M.J."/>
            <person name="Serra M."/>
            <person name="Gomez A."/>
        </authorList>
    </citation>
    <scope>NUCLEOTIDE SEQUENCE [LARGE SCALE GENOMIC DNA]</scope>
    <source>
        <strain evidence="4">HYR1</strain>
    </source>
</reference>